<reference evidence="21 22" key="1">
    <citation type="journal article" date="2013" name="Genome Announc.">
        <title>Draft Genome Sequence of Cesiribacter andamanensis Strain AMV16T, Isolated from a Soil Sample from a Mud Volcano in the Andaman Islands, India.</title>
        <authorList>
            <person name="Shivaji S."/>
            <person name="Ara S."/>
            <person name="Begum Z."/>
            <person name="Srinivas T.N."/>
            <person name="Singh A."/>
            <person name="Kumar Pinnaka A."/>
        </authorList>
    </citation>
    <scope>NUCLEOTIDE SEQUENCE [LARGE SCALE GENOMIC DNA]</scope>
    <source>
        <strain evidence="21 22">AMV16</strain>
    </source>
</reference>
<dbReference type="SUPFAM" id="SSF46785">
    <property type="entry name" value="Winged helix' DNA-binding domain"/>
    <property type="match status" value="1"/>
</dbReference>
<dbReference type="GO" id="GO:0009432">
    <property type="term" value="P:SOS response"/>
    <property type="evidence" value="ECO:0007669"/>
    <property type="project" value="UniProtKB-UniRule"/>
</dbReference>
<dbReference type="InterPro" id="IPR002121">
    <property type="entry name" value="HRDC_dom"/>
</dbReference>
<dbReference type="InterPro" id="IPR027417">
    <property type="entry name" value="P-loop_NTPase"/>
</dbReference>
<dbReference type="Pfam" id="PF00271">
    <property type="entry name" value="Helicase_C"/>
    <property type="match status" value="1"/>
</dbReference>
<dbReference type="InterPro" id="IPR036388">
    <property type="entry name" value="WH-like_DNA-bd_sf"/>
</dbReference>
<dbReference type="SMART" id="SM00341">
    <property type="entry name" value="HRDC"/>
    <property type="match status" value="1"/>
</dbReference>
<keyword evidence="9" id="KW-0862">Zinc</keyword>
<evidence type="ECO:0000256" key="7">
    <source>
        <dbReference type="ARBA" id="ARBA00022801"/>
    </source>
</evidence>
<dbReference type="GO" id="GO:0046872">
    <property type="term" value="F:metal ion binding"/>
    <property type="evidence" value="ECO:0007669"/>
    <property type="project" value="UniProtKB-KW"/>
</dbReference>
<dbReference type="GO" id="GO:0009378">
    <property type="term" value="F:four-way junction helicase activity"/>
    <property type="evidence" value="ECO:0007669"/>
    <property type="project" value="TreeGrafter"/>
</dbReference>
<protein>
    <recommendedName>
        <fullName evidence="16">DNA helicase RecQ</fullName>
        <ecNumber evidence="16">5.6.2.4</ecNumber>
    </recommendedName>
</protein>
<evidence type="ECO:0000256" key="17">
    <source>
        <dbReference type="SAM" id="MobiDB-lite"/>
    </source>
</evidence>
<gene>
    <name evidence="21" type="primary">recQ_2</name>
    <name evidence="21" type="ORF">ADICEAN_00692</name>
</gene>
<evidence type="ECO:0000256" key="13">
    <source>
        <dbReference type="ARBA" id="ARBA00023204"/>
    </source>
</evidence>
<dbReference type="EC" id="5.6.2.4" evidence="16"/>
<comment type="caution">
    <text evidence="21">The sequence shown here is derived from an EMBL/GenBank/DDBJ whole genome shotgun (WGS) entry which is preliminary data.</text>
</comment>
<keyword evidence="14" id="KW-0413">Isomerase</keyword>
<dbReference type="FunFam" id="3.40.50.300:FF:000296">
    <property type="entry name" value="ATP-dependent DNA helicase RecQ"/>
    <property type="match status" value="1"/>
</dbReference>
<dbReference type="InterPro" id="IPR029491">
    <property type="entry name" value="Helicase_HTH"/>
</dbReference>
<dbReference type="PROSITE" id="PS51194">
    <property type="entry name" value="HELICASE_CTER"/>
    <property type="match status" value="1"/>
</dbReference>
<dbReference type="CDD" id="cd18794">
    <property type="entry name" value="SF2_C_RecQ"/>
    <property type="match status" value="1"/>
</dbReference>
<comment type="cofactor">
    <cofactor evidence="2">
        <name>Zn(2+)</name>
        <dbReference type="ChEBI" id="CHEBI:29105"/>
    </cofactor>
</comment>
<dbReference type="InterPro" id="IPR004589">
    <property type="entry name" value="DNA_helicase_ATP-dep_RecQ"/>
</dbReference>
<dbReference type="SMART" id="SM00490">
    <property type="entry name" value="HELICc"/>
    <property type="match status" value="1"/>
</dbReference>
<name>M7N6B1_9BACT</name>
<dbReference type="Gene3D" id="3.40.50.300">
    <property type="entry name" value="P-loop containing nucleotide triphosphate hydrolases"/>
    <property type="match status" value="2"/>
</dbReference>
<dbReference type="Pfam" id="PF16124">
    <property type="entry name" value="RecQ_Zn_bind"/>
    <property type="match status" value="1"/>
</dbReference>
<dbReference type="Gene3D" id="1.10.10.10">
    <property type="entry name" value="Winged helix-like DNA-binding domain superfamily/Winged helix DNA-binding domain"/>
    <property type="match status" value="1"/>
</dbReference>
<dbReference type="EMBL" id="AODQ01000010">
    <property type="protein sequence ID" value="EMR04168.1"/>
    <property type="molecule type" value="Genomic_DNA"/>
</dbReference>
<dbReference type="AlphaFoldDB" id="M7N6B1"/>
<evidence type="ECO:0000256" key="4">
    <source>
        <dbReference type="ARBA" id="ARBA00022723"/>
    </source>
</evidence>
<dbReference type="GO" id="GO:0016787">
    <property type="term" value="F:hydrolase activity"/>
    <property type="evidence" value="ECO:0007669"/>
    <property type="project" value="UniProtKB-KW"/>
</dbReference>
<keyword evidence="5" id="KW-0547">Nucleotide-binding</keyword>
<dbReference type="GO" id="GO:0006260">
    <property type="term" value="P:DNA replication"/>
    <property type="evidence" value="ECO:0007669"/>
    <property type="project" value="InterPro"/>
</dbReference>
<dbReference type="InterPro" id="IPR014001">
    <property type="entry name" value="Helicase_ATP-bd"/>
</dbReference>
<dbReference type="eggNOG" id="COG0514">
    <property type="taxonomic scope" value="Bacteria"/>
</dbReference>
<dbReference type="Pfam" id="PF14493">
    <property type="entry name" value="HTH_40"/>
    <property type="match status" value="1"/>
</dbReference>
<dbReference type="InterPro" id="IPR018982">
    <property type="entry name" value="RQC_domain"/>
</dbReference>
<dbReference type="InterPro" id="IPR036390">
    <property type="entry name" value="WH_DNA-bd_sf"/>
</dbReference>
<dbReference type="Gene3D" id="1.10.150.80">
    <property type="entry name" value="HRDC domain"/>
    <property type="match status" value="1"/>
</dbReference>
<dbReference type="GO" id="GO:0043138">
    <property type="term" value="F:3'-5' DNA helicase activity"/>
    <property type="evidence" value="ECO:0007669"/>
    <property type="project" value="UniProtKB-EC"/>
</dbReference>
<dbReference type="STRING" id="1279009.ADICEAN_00692"/>
<dbReference type="SUPFAM" id="SSF47819">
    <property type="entry name" value="HRDC-like"/>
    <property type="match status" value="1"/>
</dbReference>
<dbReference type="CDD" id="cd17920">
    <property type="entry name" value="DEXHc_RecQ"/>
    <property type="match status" value="1"/>
</dbReference>
<dbReference type="PATRIC" id="fig|1279009.4.peg.706"/>
<evidence type="ECO:0000256" key="6">
    <source>
        <dbReference type="ARBA" id="ARBA00022763"/>
    </source>
</evidence>
<dbReference type="GO" id="GO:0003677">
    <property type="term" value="F:DNA binding"/>
    <property type="evidence" value="ECO:0007669"/>
    <property type="project" value="UniProtKB-KW"/>
</dbReference>
<comment type="similarity">
    <text evidence="3">Belongs to the helicase family. RecQ subfamily.</text>
</comment>
<evidence type="ECO:0000256" key="14">
    <source>
        <dbReference type="ARBA" id="ARBA00023235"/>
    </source>
</evidence>
<proteinExistence type="inferred from homology"/>
<keyword evidence="4" id="KW-0479">Metal-binding</keyword>
<dbReference type="InterPro" id="IPR010997">
    <property type="entry name" value="HRDC-like_sf"/>
</dbReference>
<sequence length="698" mass="78230">MQAEVVTAVGNRQDVLVLMPTGGGKSLCYQVPALHLPGIAVVISPLIALMQDQISALKASGIAAGCLNSAQSWQEQVEVERQAAGGQLKLLYVSPEKLQTPAFMALLRQLQISLFAIDEAHCISFWGHDFRPEYTQLSLLKQQFPQVPIIALTATADKLTRTDILQQLRLQNPQVFVASFDRPNLSLTVLPAQQRMQRIVEFLEARPFQPGIIYCLSRKACEALAQKLQDAGYRAEAYHAALPHQQRQRTQEAFLRDDVQIVCATIAFGMGIDKSNVRWVLHYNLPKNIESYSQEIGRAGRDGAPADTLLFYSFADVMKQRSMLEALPDERRRLQEAKLERLQQYAEAQICRRRILLAYFGEQAGADCQNCDVCQNPRQSLEGTRYAQMALSAIARSGEALSLPLLIDVLRGADNEEVRQKGLFRIKTYGAGREVSAADWRNFLQQLLNTGLVDIAYDQGGKLKLNDSSRAVLFEGQPVVLYKAAQPPQLVKPQPKQAERVDEALFLQLRNLRKRLADEEALPPYIIFSDKTLREMAEKQPISEASMLRIGGISRPKMERYGQDFINEILSYRQQQGSGHPGFGHPGSGQPRSGHPGASHLVTLSLLQQGLRPEAIAERRNLQLETVYSHLAALYEQGQLPSLDHYLSKQEREAMADAFYVHGVNSPLQPLYESLKGKYPHHKLRLAASYFRKQGLRT</sequence>
<feature type="domain" description="Helicase C-terminal" evidence="20">
    <location>
        <begin position="195"/>
        <end position="345"/>
    </location>
</feature>
<evidence type="ECO:0000256" key="15">
    <source>
        <dbReference type="ARBA" id="ARBA00034617"/>
    </source>
</evidence>
<comment type="catalytic activity">
    <reaction evidence="15">
        <text>Couples ATP hydrolysis with the unwinding of duplex DNA by translocating in the 3'-5' direction.</text>
        <dbReference type="EC" id="5.6.2.4"/>
    </reaction>
</comment>
<evidence type="ECO:0000259" key="20">
    <source>
        <dbReference type="PROSITE" id="PS51194"/>
    </source>
</evidence>
<evidence type="ECO:0000256" key="16">
    <source>
        <dbReference type="NCBIfam" id="TIGR01389"/>
    </source>
</evidence>
<dbReference type="InterPro" id="IPR001650">
    <property type="entry name" value="Helicase_C-like"/>
</dbReference>
<evidence type="ECO:0000259" key="19">
    <source>
        <dbReference type="PROSITE" id="PS51192"/>
    </source>
</evidence>
<dbReference type="InterPro" id="IPR044876">
    <property type="entry name" value="HRDC_dom_sf"/>
</dbReference>
<keyword evidence="13" id="KW-0234">DNA repair</keyword>
<evidence type="ECO:0000256" key="3">
    <source>
        <dbReference type="ARBA" id="ARBA00005446"/>
    </source>
</evidence>
<dbReference type="NCBIfam" id="TIGR01389">
    <property type="entry name" value="recQ"/>
    <property type="match status" value="1"/>
</dbReference>
<dbReference type="SMART" id="SM00487">
    <property type="entry name" value="DEXDc"/>
    <property type="match status" value="1"/>
</dbReference>
<dbReference type="GO" id="GO:0030894">
    <property type="term" value="C:replisome"/>
    <property type="evidence" value="ECO:0007669"/>
    <property type="project" value="TreeGrafter"/>
</dbReference>
<keyword evidence="11" id="KW-0238">DNA-binding</keyword>
<keyword evidence="12" id="KW-0233">DNA recombination</keyword>
<keyword evidence="7 21" id="KW-0378">Hydrolase</keyword>
<evidence type="ECO:0000313" key="21">
    <source>
        <dbReference type="EMBL" id="EMR04168.1"/>
    </source>
</evidence>
<dbReference type="GO" id="GO:0005524">
    <property type="term" value="F:ATP binding"/>
    <property type="evidence" value="ECO:0007669"/>
    <property type="project" value="UniProtKB-KW"/>
</dbReference>
<organism evidence="21 22">
    <name type="scientific">Cesiribacter andamanensis AMV16</name>
    <dbReference type="NCBI Taxonomy" id="1279009"/>
    <lineage>
        <taxon>Bacteria</taxon>
        <taxon>Pseudomonadati</taxon>
        <taxon>Bacteroidota</taxon>
        <taxon>Cytophagia</taxon>
        <taxon>Cytophagales</taxon>
        <taxon>Cesiribacteraceae</taxon>
        <taxon>Cesiribacter</taxon>
    </lineage>
</organism>
<keyword evidence="10" id="KW-0067">ATP-binding</keyword>
<evidence type="ECO:0000256" key="9">
    <source>
        <dbReference type="ARBA" id="ARBA00022833"/>
    </source>
</evidence>
<dbReference type="Pfam" id="PF09382">
    <property type="entry name" value="RQC"/>
    <property type="match status" value="1"/>
</dbReference>
<dbReference type="PANTHER" id="PTHR13710:SF105">
    <property type="entry name" value="ATP-DEPENDENT DNA HELICASE Q1"/>
    <property type="match status" value="1"/>
</dbReference>
<feature type="domain" description="HRDC" evidence="18">
    <location>
        <begin position="499"/>
        <end position="579"/>
    </location>
</feature>
<keyword evidence="22" id="KW-1185">Reference proteome</keyword>
<dbReference type="InterPro" id="IPR006293">
    <property type="entry name" value="DNA_helicase_ATP-dep_RecQ_bac"/>
</dbReference>
<feature type="region of interest" description="Disordered" evidence="17">
    <location>
        <begin position="575"/>
        <end position="598"/>
    </location>
</feature>
<dbReference type="GO" id="GO:0005737">
    <property type="term" value="C:cytoplasm"/>
    <property type="evidence" value="ECO:0007669"/>
    <property type="project" value="TreeGrafter"/>
</dbReference>
<evidence type="ECO:0000256" key="2">
    <source>
        <dbReference type="ARBA" id="ARBA00001947"/>
    </source>
</evidence>
<dbReference type="SMART" id="SM00956">
    <property type="entry name" value="RQC"/>
    <property type="match status" value="1"/>
</dbReference>
<dbReference type="NCBIfam" id="TIGR00614">
    <property type="entry name" value="recQ_fam"/>
    <property type="match status" value="1"/>
</dbReference>
<dbReference type="PROSITE" id="PS51192">
    <property type="entry name" value="HELICASE_ATP_BIND_1"/>
    <property type="match status" value="1"/>
</dbReference>
<evidence type="ECO:0000256" key="11">
    <source>
        <dbReference type="ARBA" id="ARBA00023125"/>
    </source>
</evidence>
<dbReference type="Proteomes" id="UP000011910">
    <property type="component" value="Unassembled WGS sequence"/>
</dbReference>
<dbReference type="InterPro" id="IPR011545">
    <property type="entry name" value="DEAD/DEAH_box_helicase_dom"/>
</dbReference>
<dbReference type="GO" id="GO:0006310">
    <property type="term" value="P:DNA recombination"/>
    <property type="evidence" value="ECO:0007669"/>
    <property type="project" value="UniProtKB-UniRule"/>
</dbReference>
<feature type="domain" description="Helicase ATP-binding" evidence="19">
    <location>
        <begin position="6"/>
        <end position="174"/>
    </location>
</feature>
<evidence type="ECO:0000256" key="8">
    <source>
        <dbReference type="ARBA" id="ARBA00022806"/>
    </source>
</evidence>
<evidence type="ECO:0000259" key="18">
    <source>
        <dbReference type="PROSITE" id="PS50967"/>
    </source>
</evidence>
<dbReference type="Pfam" id="PF00270">
    <property type="entry name" value="DEAD"/>
    <property type="match status" value="1"/>
</dbReference>
<dbReference type="Gene3D" id="1.10.10.1390">
    <property type="entry name" value="ATP-dependent DNA helicase RecQ"/>
    <property type="match status" value="1"/>
</dbReference>
<dbReference type="PROSITE" id="PS50967">
    <property type="entry name" value="HRDC"/>
    <property type="match status" value="1"/>
</dbReference>
<keyword evidence="6" id="KW-0227">DNA damage</keyword>
<comment type="cofactor">
    <cofactor evidence="1">
        <name>Mg(2+)</name>
        <dbReference type="ChEBI" id="CHEBI:18420"/>
    </cofactor>
</comment>
<dbReference type="GO" id="GO:0006281">
    <property type="term" value="P:DNA repair"/>
    <property type="evidence" value="ECO:0007669"/>
    <property type="project" value="UniProtKB-KW"/>
</dbReference>
<evidence type="ECO:0000256" key="5">
    <source>
        <dbReference type="ARBA" id="ARBA00022741"/>
    </source>
</evidence>
<evidence type="ECO:0000256" key="12">
    <source>
        <dbReference type="ARBA" id="ARBA00023172"/>
    </source>
</evidence>
<accession>M7N6B1</accession>
<dbReference type="InterPro" id="IPR032284">
    <property type="entry name" value="RecQ_Zn-bd"/>
</dbReference>
<dbReference type="GO" id="GO:0043590">
    <property type="term" value="C:bacterial nucleoid"/>
    <property type="evidence" value="ECO:0007669"/>
    <property type="project" value="TreeGrafter"/>
</dbReference>
<keyword evidence="8 21" id="KW-0347">Helicase</keyword>
<dbReference type="PANTHER" id="PTHR13710">
    <property type="entry name" value="DNA HELICASE RECQ FAMILY MEMBER"/>
    <property type="match status" value="1"/>
</dbReference>
<dbReference type="Pfam" id="PF00570">
    <property type="entry name" value="HRDC"/>
    <property type="match status" value="1"/>
</dbReference>
<evidence type="ECO:0000256" key="1">
    <source>
        <dbReference type="ARBA" id="ARBA00001946"/>
    </source>
</evidence>
<evidence type="ECO:0000313" key="22">
    <source>
        <dbReference type="Proteomes" id="UP000011910"/>
    </source>
</evidence>
<dbReference type="SUPFAM" id="SSF52540">
    <property type="entry name" value="P-loop containing nucleoside triphosphate hydrolases"/>
    <property type="match status" value="1"/>
</dbReference>
<evidence type="ECO:0000256" key="10">
    <source>
        <dbReference type="ARBA" id="ARBA00022840"/>
    </source>
</evidence>